<dbReference type="Proteomes" id="UP001149163">
    <property type="component" value="Unassembled WGS sequence"/>
</dbReference>
<gene>
    <name evidence="1" type="ORF">N7482_010057</name>
</gene>
<dbReference type="RefSeq" id="XP_056538138.1">
    <property type="nucleotide sequence ID" value="XM_056692181.1"/>
</dbReference>
<sequence>MYEVGVYTSGGTYCECVSYGSNRKLSRHDDVFVLRVGKDALEHFAILGESLLEEIRRRAVLADDEILEDILKRYVDLERCFRMALNDLARDQALPMAERPPPVKEEDQIQKALEAYKSDQNRNLSALARDYGVSYWRLQRRAKGISSKIGNQNCPRLLTEAQEGAILRTIDNLRRFNIKFNGRDIEDFANLLLWRQYERDHPEATLPKTLPVLPRLARAKDRPPRLKLVNH</sequence>
<dbReference type="GeneID" id="81431357"/>
<reference evidence="1" key="2">
    <citation type="journal article" date="2023" name="IMA Fungus">
        <title>Comparative genomic study of the Penicillium genus elucidates a diverse pangenome and 15 lateral gene transfer events.</title>
        <authorList>
            <person name="Petersen C."/>
            <person name="Sorensen T."/>
            <person name="Nielsen M.R."/>
            <person name="Sondergaard T.E."/>
            <person name="Sorensen J.L."/>
            <person name="Fitzpatrick D.A."/>
            <person name="Frisvad J.C."/>
            <person name="Nielsen K.L."/>
        </authorList>
    </citation>
    <scope>NUCLEOTIDE SEQUENCE</scope>
    <source>
        <strain evidence="1">IBT 26290</strain>
    </source>
</reference>
<name>A0A9W9HL95_9EURO</name>
<evidence type="ECO:0000313" key="1">
    <source>
        <dbReference type="EMBL" id="KAJ5150805.1"/>
    </source>
</evidence>
<comment type="caution">
    <text evidence="1">The sequence shown here is derived from an EMBL/GenBank/DDBJ whole genome shotgun (WGS) entry which is preliminary data.</text>
</comment>
<proteinExistence type="predicted"/>
<protein>
    <submittedName>
        <fullName evidence="1">Uncharacterized protein</fullName>
    </submittedName>
</protein>
<dbReference type="AlphaFoldDB" id="A0A9W9HL95"/>
<dbReference type="EMBL" id="JAPQKN010000008">
    <property type="protein sequence ID" value="KAJ5150805.1"/>
    <property type="molecule type" value="Genomic_DNA"/>
</dbReference>
<evidence type="ECO:0000313" key="2">
    <source>
        <dbReference type="Proteomes" id="UP001149163"/>
    </source>
</evidence>
<dbReference type="OrthoDB" id="4733042at2759"/>
<keyword evidence="2" id="KW-1185">Reference proteome</keyword>
<reference evidence="1" key="1">
    <citation type="submission" date="2022-11" db="EMBL/GenBank/DDBJ databases">
        <authorList>
            <person name="Petersen C."/>
        </authorList>
    </citation>
    <scope>NUCLEOTIDE SEQUENCE</scope>
    <source>
        <strain evidence="1">IBT 26290</strain>
    </source>
</reference>
<accession>A0A9W9HL95</accession>
<organism evidence="1 2">
    <name type="scientific">Penicillium canariense</name>
    <dbReference type="NCBI Taxonomy" id="189055"/>
    <lineage>
        <taxon>Eukaryota</taxon>
        <taxon>Fungi</taxon>
        <taxon>Dikarya</taxon>
        <taxon>Ascomycota</taxon>
        <taxon>Pezizomycotina</taxon>
        <taxon>Eurotiomycetes</taxon>
        <taxon>Eurotiomycetidae</taxon>
        <taxon>Eurotiales</taxon>
        <taxon>Aspergillaceae</taxon>
        <taxon>Penicillium</taxon>
    </lineage>
</organism>